<dbReference type="InterPro" id="IPR018312">
    <property type="entry name" value="Chromosome_initiator_DnaA_CS"/>
</dbReference>
<evidence type="ECO:0000256" key="7">
    <source>
        <dbReference type="ARBA" id="ARBA00023125"/>
    </source>
</evidence>
<dbReference type="Gene3D" id="1.10.1750.10">
    <property type="match status" value="1"/>
</dbReference>
<dbReference type="GO" id="GO:0005886">
    <property type="term" value="C:plasma membrane"/>
    <property type="evidence" value="ECO:0007669"/>
    <property type="project" value="TreeGrafter"/>
</dbReference>
<dbReference type="InterPro" id="IPR003593">
    <property type="entry name" value="AAA+_ATPase"/>
</dbReference>
<name>A0A316TU47_9BACT</name>
<evidence type="ECO:0000256" key="8">
    <source>
        <dbReference type="HAMAP-Rule" id="MF_00377"/>
    </source>
</evidence>
<dbReference type="GO" id="GO:0005737">
    <property type="term" value="C:cytoplasm"/>
    <property type="evidence" value="ECO:0007669"/>
    <property type="project" value="UniProtKB-SubCell"/>
</dbReference>
<evidence type="ECO:0000259" key="13">
    <source>
        <dbReference type="SMART" id="SM00760"/>
    </source>
</evidence>
<comment type="function">
    <text evidence="8 10">Plays an essential role in the initiation and regulation of chromosomal replication. ATP-DnaA binds to the origin of replication (oriC) to initiate formation of the DNA replication initiation complex once per cell cycle. Binds the DnaA box (a 9 base pair repeat at the origin) and separates the double-stranded (ds)DNA. Forms a right-handed helical filament on oriC DNA; dsDNA binds to the exterior of the filament while single-stranded (ss)DNA is stabiized in the filament's interior. The ATP-DnaA-oriC complex binds and stabilizes one strand of the AT-rich DNA unwinding element (DUE), permitting loading of DNA polymerase. After initiation quickly degrades to an ADP-DnaA complex that is not apt for DNA replication. Binds acidic phospholipids.</text>
</comment>
<proteinExistence type="inferred from homology"/>
<evidence type="ECO:0000256" key="6">
    <source>
        <dbReference type="ARBA" id="ARBA00023121"/>
    </source>
</evidence>
<evidence type="ECO:0000256" key="10">
    <source>
        <dbReference type="RuleBase" id="RU000577"/>
    </source>
</evidence>
<evidence type="ECO:0000256" key="11">
    <source>
        <dbReference type="RuleBase" id="RU004227"/>
    </source>
</evidence>
<feature type="binding site" evidence="8">
    <location>
        <position position="185"/>
    </location>
    <ligand>
        <name>ATP</name>
        <dbReference type="ChEBI" id="CHEBI:30616"/>
    </ligand>
</feature>
<organism evidence="14 15">
    <name type="scientific">Rhodohalobacter mucosus</name>
    <dbReference type="NCBI Taxonomy" id="2079485"/>
    <lineage>
        <taxon>Bacteria</taxon>
        <taxon>Pseudomonadati</taxon>
        <taxon>Balneolota</taxon>
        <taxon>Balneolia</taxon>
        <taxon>Balneolales</taxon>
        <taxon>Balneolaceae</taxon>
        <taxon>Rhodohalobacter</taxon>
    </lineage>
</organism>
<evidence type="ECO:0000256" key="9">
    <source>
        <dbReference type="NCBIfam" id="TIGR00362"/>
    </source>
</evidence>
<keyword evidence="6 8" id="KW-0446">Lipid-binding</keyword>
<dbReference type="Proteomes" id="UP000245533">
    <property type="component" value="Unassembled WGS sequence"/>
</dbReference>
<dbReference type="InterPro" id="IPR010921">
    <property type="entry name" value="Trp_repressor/repl_initiator"/>
</dbReference>
<protein>
    <recommendedName>
        <fullName evidence="8 9">Chromosomal replication initiator protein DnaA</fullName>
    </recommendedName>
</protein>
<dbReference type="RefSeq" id="WP_109647277.1">
    <property type="nucleotide sequence ID" value="NZ_QGGB01000008.1"/>
</dbReference>
<dbReference type="AlphaFoldDB" id="A0A316TU47"/>
<dbReference type="InterPro" id="IPR013317">
    <property type="entry name" value="DnaA_dom"/>
</dbReference>
<dbReference type="PANTHER" id="PTHR30050:SF2">
    <property type="entry name" value="CHROMOSOMAL REPLICATION INITIATOR PROTEIN DNAA"/>
    <property type="match status" value="1"/>
</dbReference>
<comment type="subunit">
    <text evidence="8">Oligomerizes as a right-handed, spiral filament on DNA at oriC.</text>
</comment>
<keyword evidence="4 8" id="KW-0547">Nucleotide-binding</keyword>
<evidence type="ECO:0000256" key="4">
    <source>
        <dbReference type="ARBA" id="ARBA00022741"/>
    </source>
</evidence>
<dbReference type="InterPro" id="IPR024633">
    <property type="entry name" value="DnaA_N_dom"/>
</dbReference>
<dbReference type="Pfam" id="PF08299">
    <property type="entry name" value="Bac_DnaA_C"/>
    <property type="match status" value="1"/>
</dbReference>
<dbReference type="SUPFAM" id="SSF52540">
    <property type="entry name" value="P-loop containing nucleoside triphosphate hydrolases"/>
    <property type="match status" value="1"/>
</dbReference>
<gene>
    <name evidence="8" type="primary">dnaA</name>
    <name evidence="14" type="ORF">DDZ15_11630</name>
</gene>
<dbReference type="Pfam" id="PF00308">
    <property type="entry name" value="Bac_DnaA"/>
    <property type="match status" value="1"/>
</dbReference>
<keyword evidence="15" id="KW-1185">Reference proteome</keyword>
<evidence type="ECO:0000256" key="5">
    <source>
        <dbReference type="ARBA" id="ARBA00022840"/>
    </source>
</evidence>
<dbReference type="PANTHER" id="PTHR30050">
    <property type="entry name" value="CHROMOSOMAL REPLICATION INITIATOR PROTEIN DNAA"/>
    <property type="match status" value="1"/>
</dbReference>
<feature type="region of interest" description="Domain IV, binds dsDNA" evidence="8">
    <location>
        <begin position="356"/>
        <end position="479"/>
    </location>
</feature>
<dbReference type="InterPro" id="IPR027417">
    <property type="entry name" value="P-loop_NTPase"/>
</dbReference>
<dbReference type="OrthoDB" id="9807019at2"/>
<feature type="region of interest" description="Domain I, interacts with DnaA modulators" evidence="8">
    <location>
        <begin position="1"/>
        <end position="91"/>
    </location>
</feature>
<dbReference type="PROSITE" id="PS01008">
    <property type="entry name" value="DNAA"/>
    <property type="match status" value="1"/>
</dbReference>
<reference evidence="14 15" key="1">
    <citation type="submission" date="2018-05" db="EMBL/GenBank/DDBJ databases">
        <title>Rhodohalobacter halophilus gen. nov., sp. nov., a moderately halophilic member of the family Balneolaceae.</title>
        <authorList>
            <person name="Liu Z.-W."/>
        </authorList>
    </citation>
    <scope>NUCLEOTIDE SEQUENCE [LARGE SCALE GENOMIC DNA]</scope>
    <source>
        <strain evidence="14 15">8A47</strain>
    </source>
</reference>
<dbReference type="GO" id="GO:0006275">
    <property type="term" value="P:regulation of DNA replication"/>
    <property type="evidence" value="ECO:0007669"/>
    <property type="project" value="UniProtKB-UniRule"/>
</dbReference>
<dbReference type="NCBIfam" id="TIGR00362">
    <property type="entry name" value="DnaA"/>
    <property type="match status" value="1"/>
</dbReference>
<dbReference type="SMART" id="SM00382">
    <property type="entry name" value="AAA"/>
    <property type="match status" value="1"/>
</dbReference>
<dbReference type="PRINTS" id="PR00051">
    <property type="entry name" value="DNAA"/>
</dbReference>
<evidence type="ECO:0000259" key="12">
    <source>
        <dbReference type="SMART" id="SM00382"/>
    </source>
</evidence>
<feature type="binding site" evidence="8">
    <location>
        <position position="182"/>
    </location>
    <ligand>
        <name>ATP</name>
        <dbReference type="ChEBI" id="CHEBI:30616"/>
    </ligand>
</feature>
<feature type="binding site" evidence="8">
    <location>
        <position position="186"/>
    </location>
    <ligand>
        <name>ATP</name>
        <dbReference type="ChEBI" id="CHEBI:30616"/>
    </ligand>
</feature>
<comment type="subcellular location">
    <subcellularLocation>
        <location evidence="8">Cytoplasm</location>
    </subcellularLocation>
</comment>
<comment type="similarity">
    <text evidence="1 8 11">Belongs to the DnaA family.</text>
</comment>
<keyword evidence="3 8" id="KW-0235">DNA replication</keyword>
<evidence type="ECO:0000313" key="15">
    <source>
        <dbReference type="Proteomes" id="UP000245533"/>
    </source>
</evidence>
<feature type="binding site" evidence="8">
    <location>
        <position position="184"/>
    </location>
    <ligand>
        <name>ATP</name>
        <dbReference type="ChEBI" id="CHEBI:30616"/>
    </ligand>
</feature>
<dbReference type="Gene3D" id="3.40.50.300">
    <property type="entry name" value="P-loop containing nucleotide triphosphate hydrolases"/>
    <property type="match status" value="1"/>
</dbReference>
<sequence length="479" mass="54936">MLTAEGAWKECLEIIQDNISYQKYKSWFEPIKPVKLADDTLTIQVPSQFWYEWLEEHYYNMLRSTIAKVLGKNGKLEYSVLVEKSDRLEDNRSIRLPQRPMGPSKPQEMNTFTDYHPGKIENPFVIPGIRKTNIDSNLNISYVFDRFIEGDCNRLARSAAMAIAENPGNNSFNPLFVYGGTGLGKTHLVQSIGNKIKHDFGDEYSVLYVSSETFTNEFVQAIRNNRASEFTTFYRNIDVLIVDDIQFFSGKEKTQEEFFHIFNALHQDGKQIILSSDRAPKDIPDIEDRLISRFSWGLSADLQIPEYETRYAILERKANDNGINIDSNIIEFIAHNFKSNVRDLEGAVIKLLATASLKHVDEIDLNMAKSVLKDMVKSSHTQVSIESIQNYVCEYFGIDTNKVREKTRKQEIVEARQIAMYLSKKFTKSSLKTIGLQFGGRDHSTVIHAISTVEERLSTSPKHKRMLSELEQKIEVATL</sequence>
<dbReference type="Gene3D" id="3.30.300.180">
    <property type="match status" value="1"/>
</dbReference>
<evidence type="ECO:0000313" key="14">
    <source>
        <dbReference type="EMBL" id="PWN05834.1"/>
    </source>
</evidence>
<dbReference type="HAMAP" id="MF_00377">
    <property type="entry name" value="DnaA_bact"/>
    <property type="match status" value="1"/>
</dbReference>
<evidence type="ECO:0000256" key="2">
    <source>
        <dbReference type="ARBA" id="ARBA00022490"/>
    </source>
</evidence>
<feature type="domain" description="Chromosomal replication initiator DnaA C-terminal" evidence="13">
    <location>
        <begin position="384"/>
        <end position="453"/>
    </location>
</feature>
<comment type="caution">
    <text evidence="8">Lacks conserved residue(s) required for the propagation of feature annotation.</text>
</comment>
<dbReference type="CDD" id="cd00009">
    <property type="entry name" value="AAA"/>
    <property type="match status" value="1"/>
</dbReference>
<dbReference type="GO" id="GO:0006270">
    <property type="term" value="P:DNA replication initiation"/>
    <property type="evidence" value="ECO:0007669"/>
    <property type="project" value="UniProtKB-UniRule"/>
</dbReference>
<dbReference type="InterPro" id="IPR020591">
    <property type="entry name" value="Chromosome_initiator_DnaA-like"/>
</dbReference>
<dbReference type="Pfam" id="PF11638">
    <property type="entry name" value="DnaA_N"/>
    <property type="match status" value="1"/>
</dbReference>
<feature type="domain" description="AAA+ ATPase" evidence="12">
    <location>
        <begin position="171"/>
        <end position="302"/>
    </location>
</feature>
<dbReference type="InterPro" id="IPR001957">
    <property type="entry name" value="Chromosome_initiator_DnaA"/>
</dbReference>
<dbReference type="GO" id="GO:0003688">
    <property type="term" value="F:DNA replication origin binding"/>
    <property type="evidence" value="ECO:0007669"/>
    <property type="project" value="UniProtKB-UniRule"/>
</dbReference>
<dbReference type="Gene3D" id="1.10.8.60">
    <property type="match status" value="1"/>
</dbReference>
<accession>A0A316TU47</accession>
<dbReference type="CDD" id="cd06571">
    <property type="entry name" value="Bac_DnaA_C"/>
    <property type="match status" value="1"/>
</dbReference>
<dbReference type="SUPFAM" id="SSF48295">
    <property type="entry name" value="TrpR-like"/>
    <property type="match status" value="1"/>
</dbReference>
<dbReference type="GO" id="GO:0005524">
    <property type="term" value="F:ATP binding"/>
    <property type="evidence" value="ECO:0007669"/>
    <property type="project" value="UniProtKB-UniRule"/>
</dbReference>
<dbReference type="FunFam" id="3.40.50.300:FF:000668">
    <property type="entry name" value="Chromosomal replication initiator protein DnaA"/>
    <property type="match status" value="1"/>
</dbReference>
<dbReference type="EMBL" id="QGGB01000008">
    <property type="protein sequence ID" value="PWN05834.1"/>
    <property type="molecule type" value="Genomic_DNA"/>
</dbReference>
<keyword evidence="7 8" id="KW-0238">DNA-binding</keyword>
<keyword evidence="2 8" id="KW-0963">Cytoplasm</keyword>
<comment type="caution">
    <text evidence="14">The sequence shown here is derived from an EMBL/GenBank/DDBJ whole genome shotgun (WGS) entry which is preliminary data.</text>
</comment>
<dbReference type="InterPro" id="IPR013159">
    <property type="entry name" value="DnaA_C"/>
</dbReference>
<evidence type="ECO:0000256" key="3">
    <source>
        <dbReference type="ARBA" id="ARBA00022705"/>
    </source>
</evidence>
<comment type="domain">
    <text evidence="8">Domain I is involved in oligomerization and binding regulators, domain II is flexibile and of varying length in different bacteria, domain III forms the AAA+ region, while domain IV binds dsDNA.</text>
</comment>
<dbReference type="InterPro" id="IPR038454">
    <property type="entry name" value="DnaA_N_sf"/>
</dbReference>
<dbReference type="SMART" id="SM00760">
    <property type="entry name" value="Bac_DnaA_C"/>
    <property type="match status" value="1"/>
</dbReference>
<keyword evidence="5 8" id="KW-0067">ATP-binding</keyword>
<dbReference type="GO" id="GO:0008289">
    <property type="term" value="F:lipid binding"/>
    <property type="evidence" value="ECO:0007669"/>
    <property type="project" value="UniProtKB-KW"/>
</dbReference>
<evidence type="ECO:0000256" key="1">
    <source>
        <dbReference type="ARBA" id="ARBA00006583"/>
    </source>
</evidence>